<dbReference type="GO" id="GO:0004523">
    <property type="term" value="F:RNA-DNA hybrid ribonuclease activity"/>
    <property type="evidence" value="ECO:0007669"/>
    <property type="project" value="InterPro"/>
</dbReference>
<keyword evidence="5" id="KW-1185">Reference proteome</keyword>
<accession>A0A7J6E4F5</accession>
<evidence type="ECO:0000259" key="3">
    <source>
        <dbReference type="Pfam" id="PF13456"/>
    </source>
</evidence>
<gene>
    <name evidence="4" type="ORF">G4B88_003393</name>
</gene>
<feature type="compositionally biased region" description="Polar residues" evidence="1">
    <location>
        <begin position="179"/>
        <end position="189"/>
    </location>
</feature>
<proteinExistence type="predicted"/>
<dbReference type="Pfam" id="PF13456">
    <property type="entry name" value="RVT_3"/>
    <property type="match status" value="1"/>
</dbReference>
<reference evidence="4 5" key="1">
    <citation type="journal article" date="2020" name="bioRxiv">
        <title>Sequence and annotation of 42 cannabis genomes reveals extensive copy number variation in cannabinoid synthesis and pathogen resistance genes.</title>
        <authorList>
            <person name="Mckernan K.J."/>
            <person name="Helbert Y."/>
            <person name="Kane L.T."/>
            <person name="Ebling H."/>
            <person name="Zhang L."/>
            <person name="Liu B."/>
            <person name="Eaton Z."/>
            <person name="Mclaughlin S."/>
            <person name="Kingan S."/>
            <person name="Baybayan P."/>
            <person name="Concepcion G."/>
            <person name="Jordan M."/>
            <person name="Riva A."/>
            <person name="Barbazuk W."/>
            <person name="Harkins T."/>
        </authorList>
    </citation>
    <scope>NUCLEOTIDE SEQUENCE [LARGE SCALE GENOMIC DNA]</scope>
    <source>
        <strain evidence="5">cv. Jamaican Lion 4</strain>
        <tissue evidence="4">Leaf</tissue>
    </source>
</reference>
<dbReference type="InterPro" id="IPR036397">
    <property type="entry name" value="RNaseH_sf"/>
</dbReference>
<organism evidence="4 5">
    <name type="scientific">Cannabis sativa</name>
    <name type="common">Hemp</name>
    <name type="synonym">Marijuana</name>
    <dbReference type="NCBI Taxonomy" id="3483"/>
    <lineage>
        <taxon>Eukaryota</taxon>
        <taxon>Viridiplantae</taxon>
        <taxon>Streptophyta</taxon>
        <taxon>Embryophyta</taxon>
        <taxon>Tracheophyta</taxon>
        <taxon>Spermatophyta</taxon>
        <taxon>Magnoliopsida</taxon>
        <taxon>eudicotyledons</taxon>
        <taxon>Gunneridae</taxon>
        <taxon>Pentapetalae</taxon>
        <taxon>rosids</taxon>
        <taxon>fabids</taxon>
        <taxon>Rosales</taxon>
        <taxon>Cannabaceae</taxon>
        <taxon>Cannabis</taxon>
    </lineage>
</organism>
<dbReference type="AlphaFoldDB" id="A0A7J6E4F5"/>
<name>A0A7J6E4F5_CANSA</name>
<dbReference type="GO" id="GO:0003676">
    <property type="term" value="F:nucleic acid binding"/>
    <property type="evidence" value="ECO:0007669"/>
    <property type="project" value="InterPro"/>
</dbReference>
<keyword evidence="2" id="KW-1133">Transmembrane helix</keyword>
<protein>
    <recommendedName>
        <fullName evidence="3">RNase H type-1 domain-containing protein</fullName>
    </recommendedName>
</protein>
<dbReference type="InterPro" id="IPR002156">
    <property type="entry name" value="RNaseH_domain"/>
</dbReference>
<dbReference type="Gene3D" id="3.30.420.10">
    <property type="entry name" value="Ribonuclease H-like superfamily/Ribonuclease H"/>
    <property type="match status" value="1"/>
</dbReference>
<evidence type="ECO:0000256" key="2">
    <source>
        <dbReference type="SAM" id="Phobius"/>
    </source>
</evidence>
<dbReference type="Proteomes" id="UP000583929">
    <property type="component" value="Unassembled WGS sequence"/>
</dbReference>
<dbReference type="InterPro" id="IPR012337">
    <property type="entry name" value="RNaseH-like_sf"/>
</dbReference>
<sequence>MAKQRNENLSAFTYQGKLKFFDQVKQVIPPKGMDETKFLNNFRNKCLAGFLIFFLKLLKGFALCFTSHPSSSPLSKSVLPFPVISMASSSRNPIPRTAFEDEESLIHETDDQTLQQVVDQFVRVDTFNSLPVSCQAPVTVDFNHPTISRPASLPHTTIPQPIMTDSVTIHVDKGKSIVVSPNPSPQNRGSKARPFTRQTAQVGDSVRSMLKRARAGVTEDAVIGAGNNVPLSASNWILGVSQPTLLHPIDPSNAFEYHNAQKINFDGLSVPVSKQLSHHPQSFSVQGFYEDSTTLFVDAALDHNKGLTGIGFALQIGPRRIITSQNHLLPGASTHIFTEGQALLQGISWCIASHLKPDFMFFDCQNLVSKVNGVWKDNSGLSGLVSQIRLLFSNFPDASLLHLPGQYNTMTHSLVKEALRLHEEAHREFS</sequence>
<feature type="transmembrane region" description="Helical" evidence="2">
    <location>
        <begin position="47"/>
        <end position="68"/>
    </location>
</feature>
<keyword evidence="2" id="KW-0812">Transmembrane</keyword>
<keyword evidence="2" id="KW-0472">Membrane</keyword>
<feature type="domain" description="RNase H type-1" evidence="3">
    <location>
        <begin position="297"/>
        <end position="418"/>
    </location>
</feature>
<evidence type="ECO:0000313" key="5">
    <source>
        <dbReference type="Proteomes" id="UP000583929"/>
    </source>
</evidence>
<evidence type="ECO:0000256" key="1">
    <source>
        <dbReference type="SAM" id="MobiDB-lite"/>
    </source>
</evidence>
<feature type="region of interest" description="Disordered" evidence="1">
    <location>
        <begin position="177"/>
        <end position="204"/>
    </location>
</feature>
<dbReference type="SUPFAM" id="SSF53098">
    <property type="entry name" value="Ribonuclease H-like"/>
    <property type="match status" value="1"/>
</dbReference>
<dbReference type="EMBL" id="JAATIQ010000509">
    <property type="protein sequence ID" value="KAF4353303.1"/>
    <property type="molecule type" value="Genomic_DNA"/>
</dbReference>
<evidence type="ECO:0000313" key="4">
    <source>
        <dbReference type="EMBL" id="KAF4353303.1"/>
    </source>
</evidence>
<comment type="caution">
    <text evidence="4">The sequence shown here is derived from an EMBL/GenBank/DDBJ whole genome shotgun (WGS) entry which is preliminary data.</text>
</comment>